<reference evidence="25 26" key="4">
    <citation type="submission" date="2019-11" db="EMBL/GenBank/DDBJ databases">
        <title>Implementation of targeted gown and glove precautions to prevent Staphylococcus aureus acquisition in community-based nursing homes.</title>
        <authorList>
            <person name="Stine O.C."/>
        </authorList>
    </citation>
    <scope>NUCLEOTIDE SEQUENCE [LARGE SCALE GENOMIC DNA]</scope>
    <source>
        <strain evidence="14 26">S_1081.LBCF.DN</strain>
        <strain evidence="13 25">S_2062.LAUP.DI</strain>
    </source>
</reference>
<evidence type="ECO:0000313" key="19">
    <source>
        <dbReference type="Proteomes" id="UP000294017"/>
    </source>
</evidence>
<proteinExistence type="predicted"/>
<evidence type="ECO:0000313" key="17">
    <source>
        <dbReference type="EMBL" id="RZI05593.1"/>
    </source>
</evidence>
<reference evidence="20 21" key="5">
    <citation type="submission" date="2019-12" db="EMBL/GenBank/DDBJ databases">
        <authorList>
            <consortium name="Pathogen Informatics"/>
        </authorList>
    </citation>
    <scope>NUCLEOTIDE SEQUENCE [LARGE SCALE GENOMIC DNA]</scope>
    <source>
        <strain evidence="8 28">MOS105</strain>
        <strain evidence="9">NCTC13131</strain>
        <strain evidence="4 22">S040_N01_C01</strain>
        <strain evidence="3 20">S087_N01_C01</strain>
        <strain evidence="7 27">SG160</strain>
        <strain evidence="5 21">T065_N03_C06</strain>
        <strain evidence="6 23">T197_A02_C01</strain>
    </source>
</reference>
<evidence type="ECO:0000313" key="21">
    <source>
        <dbReference type="Proteomes" id="UP000443506"/>
    </source>
</evidence>
<dbReference type="Proteomes" id="UP000459586">
    <property type="component" value="Unassembled WGS sequence"/>
</dbReference>
<evidence type="ECO:0000313" key="22">
    <source>
        <dbReference type="Proteomes" id="UP000443708"/>
    </source>
</evidence>
<dbReference type="EMBL" id="CACURZ010000028">
    <property type="protein sequence ID" value="CAA6397110.1"/>
    <property type="molecule type" value="Genomic_DNA"/>
</dbReference>
<evidence type="ECO:0000313" key="11">
    <source>
        <dbReference type="EMBL" id="KMR55869.1"/>
    </source>
</evidence>
<dbReference type="Proteomes" id="UP000443708">
    <property type="component" value="Unassembled WGS sequence"/>
</dbReference>
<dbReference type="EMBL" id="CACTOE010000028">
    <property type="protein sequence ID" value="CAA4166031.1"/>
    <property type="molecule type" value="Genomic_DNA"/>
</dbReference>
<dbReference type="OMA" id="VHAYINP"/>
<dbReference type="Proteomes" id="UP000443506">
    <property type="component" value="Unassembled WGS sequence"/>
</dbReference>
<evidence type="ECO:0000313" key="28">
    <source>
        <dbReference type="Proteomes" id="UP000507112"/>
    </source>
</evidence>
<dbReference type="Proteomes" id="UP000294017">
    <property type="component" value="Unassembled WGS sequence"/>
</dbReference>
<accession>A0A1E8WYC3</accession>
<reference evidence="17 19" key="3">
    <citation type="submission" date="2018-11" db="EMBL/GenBank/DDBJ databases">
        <title>Genomic profiling of Staphylococcus species from a Poultry farm system in KwaZulu-Natal, South Africa.</title>
        <authorList>
            <person name="Amoako D.G."/>
            <person name="Somboro A.M."/>
            <person name="Abia A.L.K."/>
            <person name="Bester L.A."/>
            <person name="Essack S.Y."/>
        </authorList>
    </citation>
    <scope>NUCLEOTIDE SEQUENCE [LARGE SCALE GENOMIC DNA]</scope>
    <source>
        <strain evidence="17 19">SA12</strain>
    </source>
</reference>
<dbReference type="EMBL" id="WPTS01000041">
    <property type="protein sequence ID" value="MVK36248.1"/>
    <property type="molecule type" value="Genomic_DNA"/>
</dbReference>
<reference evidence="12" key="9">
    <citation type="submission" date="2023-08" db="EMBL/GenBank/DDBJ databases">
        <authorList>
            <person name="Zhao H."/>
            <person name="Wang X."/>
        </authorList>
    </citation>
    <scope>NUCLEOTIDE SEQUENCE</scope>
    <source>
        <strain evidence="12">NC-4</strain>
    </source>
</reference>
<dbReference type="EMBL" id="CACTWD010000016">
    <property type="protein sequence ID" value="CAA4700105.1"/>
    <property type="molecule type" value="Genomic_DNA"/>
</dbReference>
<reference evidence="16 29" key="6">
    <citation type="journal article" date="2020" name="J. Antimicrob. Chemother.">
        <title>Detection of heterogeneous vancomycin intermediate resistance in MRSA isolates from Latin America.</title>
        <authorList>
            <person name="Castro B.E."/>
            <person name="Berrio M."/>
            <person name="Vargas M.L."/>
            <person name="Carvajal L.P."/>
            <person name="Millan L.V."/>
            <person name="Rios R."/>
            <person name="Hernandez A.K."/>
            <person name="Rincon S."/>
            <person name="Cubides P."/>
            <person name="Forero E."/>
            <person name="Dinh A."/>
            <person name="Seas C."/>
            <person name="Munita J.M."/>
            <person name="Arias C.A."/>
            <person name="Reyes J."/>
            <person name="Diaz L."/>
        </authorList>
    </citation>
    <scope>NUCLEOTIDE SEQUENCE [LARGE SCALE GENOMIC DNA]</scope>
    <source>
        <strain evidence="16 29">UE1097</strain>
    </source>
</reference>
<dbReference type="EMBL" id="CAIIGD010000009">
    <property type="protein sequence ID" value="CAC8228753.1"/>
    <property type="molecule type" value="Genomic_DNA"/>
</dbReference>
<dbReference type="KEGG" id="saur:SABB_01903"/>
<evidence type="ECO:0000313" key="20">
    <source>
        <dbReference type="Proteomes" id="UP000442782"/>
    </source>
</evidence>
<dbReference type="Proteomes" id="UP001200271">
    <property type="component" value="Unassembled WGS sequence"/>
</dbReference>
<dbReference type="Proteomes" id="UP000466646">
    <property type="component" value="Unassembled WGS sequence"/>
</dbReference>
<evidence type="ECO:0000313" key="13">
    <source>
        <dbReference type="EMBL" id="MVK36248.1"/>
    </source>
</evidence>
<dbReference type="RefSeq" id="WP_001030465.1">
    <property type="nucleotide sequence ID" value="NC_021670.1"/>
</dbReference>
<feature type="transmembrane region" description="Helical" evidence="1">
    <location>
        <begin position="67"/>
        <end position="89"/>
    </location>
</feature>
<reference evidence="2 18" key="2">
    <citation type="submission" date="2017-09" db="EMBL/GenBank/DDBJ databases">
        <title>A single nucleotide polymorphism in the Staphylococcus aureus virulence regulator SaeR abolishes pathogenesis.</title>
        <authorList>
            <person name="Copin R.J."/>
            <person name="Sause W."/>
            <person name="Shopsin B."/>
            <person name="Torres V.J."/>
        </authorList>
    </citation>
    <scope>NUCLEOTIDE SEQUENCE [LARGE SCALE GENOMIC DNA]</scope>
    <source>
        <strain evidence="18">Newman</strain>
        <strain evidence="2">Newman_D2C</strain>
    </source>
</reference>
<evidence type="ECO:0000313" key="3">
    <source>
        <dbReference type="EMBL" id="CAA4166031.1"/>
    </source>
</evidence>
<dbReference type="EMBL" id="LALQ01000082">
    <property type="protein sequence ID" value="KMR55869.1"/>
    <property type="molecule type" value="Genomic_DNA"/>
</dbReference>
<dbReference type="EMBL" id="LALJ01000011">
    <property type="protein sequence ID" value="KMR36747.1"/>
    <property type="molecule type" value="Genomic_DNA"/>
</dbReference>
<accession>A0A0D3Q8U3</accession>
<evidence type="ECO:0000313" key="14">
    <source>
        <dbReference type="EMBL" id="MVM09897.1"/>
    </source>
</evidence>
<dbReference type="Proteomes" id="UP000478867">
    <property type="component" value="Unassembled WGS sequence"/>
</dbReference>
<evidence type="ECO:0000313" key="27">
    <source>
        <dbReference type="Proteomes" id="UP000505390"/>
    </source>
</evidence>
<dbReference type="EMBL" id="JAAFLG010000038">
    <property type="protein sequence ID" value="NDP57456.1"/>
    <property type="molecule type" value="Genomic_DNA"/>
</dbReference>
<protein>
    <submittedName>
        <fullName evidence="3">Membrane protein</fullName>
    </submittedName>
    <submittedName>
        <fullName evidence="5 7">Staphylococcal protein</fullName>
    </submittedName>
</protein>
<evidence type="ECO:0000313" key="5">
    <source>
        <dbReference type="EMBL" id="CAA4700105.1"/>
    </source>
</evidence>
<evidence type="ECO:0000313" key="2">
    <source>
        <dbReference type="EMBL" id="ATC71887.1"/>
    </source>
</evidence>
<evidence type="ECO:0000313" key="4">
    <source>
        <dbReference type="EMBL" id="CAA4166898.1"/>
    </source>
</evidence>
<evidence type="ECO:0000313" key="26">
    <source>
        <dbReference type="Proteomes" id="UP000478867"/>
    </source>
</evidence>
<evidence type="ECO:0000313" key="16">
    <source>
        <dbReference type="EMBL" id="NUY11856.1"/>
    </source>
</evidence>
<gene>
    <name evidence="2" type="ORF">CNH36_09495</name>
    <name evidence="17" type="ORF">EIH03_13110</name>
    <name evidence="11" type="ORF">EP54_13785</name>
    <name evidence="10" type="ORF">EQ90_06915</name>
    <name evidence="13" type="ORF">GO814_13965</name>
    <name evidence="14" type="ORF">GO942_04255</name>
    <name evidence="16" type="ORF">GQX37_04725</name>
    <name evidence="15" type="ORF">GZ130_12815</name>
    <name evidence="12" type="ORF">LB359_07105</name>
    <name evidence="9" type="ORF">NCTC13131_06057</name>
    <name evidence="3" type="ORF">SAMEA1029512_02683</name>
    <name evidence="4" type="ORF">SAMEA1029528_02694</name>
    <name evidence="6" type="ORF">SAMEA2080344_02819</name>
    <name evidence="5" type="ORF">SAMEA2081063_02322</name>
    <name evidence="7" type="ORF">SAMEA4008575_02825</name>
    <name evidence="8" type="ORF">SAMEA70146418_02282</name>
</gene>
<evidence type="ECO:0000313" key="15">
    <source>
        <dbReference type="EMBL" id="NDP57456.1"/>
    </source>
</evidence>
<keyword evidence="1" id="KW-1133">Transmembrane helix</keyword>
<dbReference type="EMBL" id="WPXC01000009">
    <property type="protein sequence ID" value="MVM09897.1"/>
    <property type="molecule type" value="Genomic_DNA"/>
</dbReference>
<dbReference type="EMBL" id="UAUZ02000004">
    <property type="protein sequence ID" value="CAD7355040.1"/>
    <property type="molecule type" value="Genomic_DNA"/>
</dbReference>
<evidence type="ECO:0000313" key="24">
    <source>
        <dbReference type="Proteomes" id="UP000466646"/>
    </source>
</evidence>
<name>A0A0D3Q8U3_STAAU</name>
<dbReference type="EMBL" id="CAIGXB010000018">
    <property type="protein sequence ID" value="CAC5811817.1"/>
    <property type="molecule type" value="Genomic_DNA"/>
</dbReference>
<evidence type="ECO:0000313" key="25">
    <source>
        <dbReference type="Proteomes" id="UP000471199"/>
    </source>
</evidence>
<evidence type="ECO:0000313" key="12">
    <source>
        <dbReference type="EMBL" id="MCE3362116.1"/>
    </source>
</evidence>
<keyword evidence="1" id="KW-0812">Transmembrane</keyword>
<reference evidence="15 24" key="7">
    <citation type="submission" date="2020-01" db="EMBL/GenBank/DDBJ databases">
        <title>Analysis of Virulence and Antimicrobial Resistance Gene Carriage in Staphylococcus aureus Infections in Equids Using Whole Genome Sequencing.</title>
        <authorList>
            <person name="Little S.V."/>
            <person name="Hillhouse A.E."/>
            <person name="Cohen N.D."/>
            <person name="Lawhon S.D."/>
            <person name="Bryan L.K."/>
        </authorList>
    </citation>
    <scope>NUCLEOTIDE SEQUENCE [LARGE SCALE GENOMIC DNA]</scope>
    <source>
        <strain evidence="15 24">61-017</strain>
    </source>
</reference>
<keyword evidence="1" id="KW-0472">Membrane</keyword>
<dbReference type="Proteomes" id="UP000442782">
    <property type="component" value="Unassembled WGS sequence"/>
</dbReference>
<dbReference type="Proteomes" id="UP000251686">
    <property type="component" value="Unassembled WGS sequence"/>
</dbReference>
<dbReference type="EMBL" id="JAANEC010000046">
    <property type="protein sequence ID" value="NUY11856.1"/>
    <property type="molecule type" value="Genomic_DNA"/>
</dbReference>
<evidence type="ECO:0000313" key="8">
    <source>
        <dbReference type="EMBL" id="CAC8228753.1"/>
    </source>
</evidence>
<organism evidence="13 25">
    <name type="scientific">Staphylococcus aureus</name>
    <dbReference type="NCBI Taxonomy" id="1280"/>
    <lineage>
        <taxon>Bacteria</taxon>
        <taxon>Bacillati</taxon>
        <taxon>Bacillota</taxon>
        <taxon>Bacilli</taxon>
        <taxon>Bacillales</taxon>
        <taxon>Staphylococcaceae</taxon>
        <taxon>Staphylococcus</taxon>
    </lineage>
</organism>
<evidence type="ECO:0000313" key="18">
    <source>
        <dbReference type="Proteomes" id="UP000217245"/>
    </source>
</evidence>
<reference evidence="10" key="1">
    <citation type="journal article" date="2015" name="J. Infect. Dis.">
        <title>Parallel Epidemics of Community-Associated Methicillin-Resistant Staphylococcus aureus USA300 Infection in North and South America.</title>
        <authorList>
            <person name="Planet P.J."/>
            <person name="Diaz L."/>
            <person name="Kolokotronis S.O."/>
            <person name="Narechania A."/>
            <person name="Reyes J."/>
            <person name="Xing G."/>
            <person name="Rincon S."/>
            <person name="Smith H."/>
            <person name="Panesso D."/>
            <person name="Ryan C."/>
            <person name="Smith D.P."/>
            <person name="Guzman M."/>
            <person name="Zurita J."/>
            <person name="Sebra R."/>
            <person name="Deikus G."/>
            <person name="Nolan R.L."/>
            <person name="Tenover F.C."/>
            <person name="Weinstock G.M."/>
            <person name="Robinson D.A."/>
            <person name="Arias C.A."/>
        </authorList>
    </citation>
    <scope>NUCLEOTIDE SEQUENCE</scope>
    <source>
        <strain evidence="10">CA15</strain>
        <strain evidence="11">M121</strain>
    </source>
</reference>
<dbReference type="EMBL" id="CP023391">
    <property type="protein sequence ID" value="ATC71887.1"/>
    <property type="molecule type" value="Genomic_DNA"/>
</dbReference>
<dbReference type="EMBL" id="JAIUEN010000048">
    <property type="protein sequence ID" value="MCE3362116.1"/>
    <property type="molecule type" value="Genomic_DNA"/>
</dbReference>
<dbReference type="AlphaFoldDB" id="A0A0D3Q8U3"/>
<dbReference type="Proteomes" id="UP000471199">
    <property type="component" value="Unassembled WGS sequence"/>
</dbReference>
<dbReference type="SMR" id="A0A0D3Q8U3"/>
<sequence>MNKASFDKKVKKQLWFLNKKEKQALDQRLSSISDDDSVNLNKPVTFANAYLRQNVFRNKETKSYSMFVTLVVMMFAYVALLGLFLFGLITSLSGVQFFVSPKVDLSTTVVILTIIGAILLMFASIYFIKIVTSYFTKKLLEIKFNSK</sequence>
<dbReference type="Proteomes" id="UP000505390">
    <property type="component" value="Unassembled WGS sequence"/>
</dbReference>
<evidence type="ECO:0000313" key="10">
    <source>
        <dbReference type="EMBL" id="KMR36747.1"/>
    </source>
</evidence>
<evidence type="ECO:0000256" key="1">
    <source>
        <dbReference type="SAM" id="Phobius"/>
    </source>
</evidence>
<dbReference type="Proteomes" id="UP000547874">
    <property type="component" value="Unassembled WGS sequence"/>
</dbReference>
<reference evidence="12" key="8">
    <citation type="journal article" date="2021" name="Front Med (Lausanne)">
        <title>The Prevalence and Determinants of Fusidic Acid Resistance Among Methicillin-Resistant Staphylococcus aureus Clinical Isolates in China.</title>
        <authorList>
            <person name="Zhao H."/>
            <person name="Wang X."/>
            <person name="Wang B."/>
            <person name="Xu Y."/>
            <person name="Rao L."/>
            <person name="Wan B."/>
            <person name="Guo Y."/>
            <person name="Wu X."/>
            <person name="Yu J."/>
            <person name="Chen L."/>
            <person name="Li M."/>
            <person name="Yu F."/>
        </authorList>
    </citation>
    <scope>NUCLEOTIDE SEQUENCE</scope>
    <source>
        <strain evidence="12">NC-4</strain>
    </source>
</reference>
<evidence type="ECO:0000313" key="7">
    <source>
        <dbReference type="EMBL" id="CAC5811817.1"/>
    </source>
</evidence>
<dbReference type="Proteomes" id="UP000217245">
    <property type="component" value="Chromosome"/>
</dbReference>
<dbReference type="EMBL" id="CACTPI010000020">
    <property type="protein sequence ID" value="CAA4166898.1"/>
    <property type="molecule type" value="Genomic_DNA"/>
</dbReference>
<dbReference type="EMBL" id="RQTF01000290">
    <property type="protein sequence ID" value="RZI05593.1"/>
    <property type="molecule type" value="Genomic_DNA"/>
</dbReference>
<evidence type="ECO:0000313" key="29">
    <source>
        <dbReference type="Proteomes" id="UP000547874"/>
    </source>
</evidence>
<evidence type="ECO:0000313" key="9">
    <source>
        <dbReference type="EMBL" id="CAD7355040.1"/>
    </source>
</evidence>
<dbReference type="Proteomes" id="UP000507112">
    <property type="component" value="Unassembled WGS sequence"/>
</dbReference>
<evidence type="ECO:0000313" key="23">
    <source>
        <dbReference type="Proteomes" id="UP000459586"/>
    </source>
</evidence>
<evidence type="ECO:0000313" key="6">
    <source>
        <dbReference type="EMBL" id="CAA6397110.1"/>
    </source>
</evidence>
<feature type="transmembrane region" description="Helical" evidence="1">
    <location>
        <begin position="109"/>
        <end position="128"/>
    </location>
</feature>